<organism evidence="5 6">
    <name type="scientific">Burkholderia stabilis</name>
    <dbReference type="NCBI Taxonomy" id="95485"/>
    <lineage>
        <taxon>Bacteria</taxon>
        <taxon>Pseudomonadati</taxon>
        <taxon>Pseudomonadota</taxon>
        <taxon>Betaproteobacteria</taxon>
        <taxon>Burkholderiales</taxon>
        <taxon>Burkholderiaceae</taxon>
        <taxon>Burkholderia</taxon>
        <taxon>Burkholderia cepacia complex</taxon>
    </lineage>
</organism>
<dbReference type="InterPro" id="IPR052580">
    <property type="entry name" value="Lipid_Hydrolase"/>
</dbReference>
<evidence type="ECO:0000313" key="6">
    <source>
        <dbReference type="Proteomes" id="UP000289650"/>
    </source>
</evidence>
<protein>
    <recommendedName>
        <fullName evidence="4">PNPLA domain-containing protein</fullName>
    </recommendedName>
</protein>
<feature type="short sequence motif" description="GXSXG" evidence="2">
    <location>
        <begin position="61"/>
        <end position="65"/>
    </location>
</feature>
<feature type="short sequence motif" description="GXGXXG" evidence="2">
    <location>
        <begin position="34"/>
        <end position="39"/>
    </location>
</feature>
<dbReference type="InterPro" id="IPR016035">
    <property type="entry name" value="Acyl_Trfase/lysoPLipase"/>
</dbReference>
<dbReference type="InterPro" id="IPR002641">
    <property type="entry name" value="PNPLA_dom"/>
</dbReference>
<dbReference type="Proteomes" id="UP000289650">
    <property type="component" value="Unassembled WGS sequence"/>
</dbReference>
<dbReference type="PROSITE" id="PS51635">
    <property type="entry name" value="PNPLA"/>
    <property type="match status" value="1"/>
</dbReference>
<keyword evidence="2" id="KW-0442">Lipid degradation</keyword>
<evidence type="ECO:0000259" key="4">
    <source>
        <dbReference type="PROSITE" id="PS51635"/>
    </source>
</evidence>
<dbReference type="EMBL" id="QWEX01000004">
    <property type="protein sequence ID" value="RXV64376.1"/>
    <property type="molecule type" value="Genomic_DNA"/>
</dbReference>
<keyword evidence="3" id="KW-0812">Transmembrane</keyword>
<dbReference type="Gene3D" id="3.40.1090.10">
    <property type="entry name" value="Cytosolic phospholipase A2 catalytic domain"/>
    <property type="match status" value="1"/>
</dbReference>
<dbReference type="Pfam" id="PF01734">
    <property type="entry name" value="Patatin"/>
    <property type="match status" value="1"/>
</dbReference>
<dbReference type="AlphaFoldDB" id="A0A4Q2A505"/>
<dbReference type="PANTHER" id="PTHR46394">
    <property type="entry name" value="ANNEXIN"/>
    <property type="match status" value="1"/>
</dbReference>
<feature type="transmembrane region" description="Helical" evidence="3">
    <location>
        <begin position="154"/>
        <end position="171"/>
    </location>
</feature>
<accession>A0A4Q2A505</accession>
<evidence type="ECO:0000256" key="3">
    <source>
        <dbReference type="SAM" id="Phobius"/>
    </source>
</evidence>
<keyword evidence="3" id="KW-1133">Transmembrane helix</keyword>
<dbReference type="CDD" id="cd07207">
    <property type="entry name" value="Pat_ExoU_VipD_like"/>
    <property type="match status" value="1"/>
</dbReference>
<feature type="domain" description="PNPLA" evidence="4">
    <location>
        <begin position="30"/>
        <end position="293"/>
    </location>
</feature>
<reference evidence="5 6" key="1">
    <citation type="submission" date="2018-08" db="EMBL/GenBank/DDBJ databases">
        <title>Mountain-cultivated ginseng endophyte, Burkholderia stabilis and its activity against ginseng root rot disease.</title>
        <authorList>
            <person name="Tapan Kumar M."/>
            <person name="Bae H."/>
            <person name="Shanmugam G."/>
            <person name="Jeon J."/>
        </authorList>
    </citation>
    <scope>NUCLEOTIDE SEQUENCE [LARGE SCALE GENOMIC DNA]</scope>
    <source>
        <strain evidence="5 6">EB159</strain>
    </source>
</reference>
<dbReference type="GO" id="GO:0016787">
    <property type="term" value="F:hydrolase activity"/>
    <property type="evidence" value="ECO:0007669"/>
    <property type="project" value="UniProtKB-UniRule"/>
</dbReference>
<keyword evidence="1 2" id="KW-0443">Lipid metabolism</keyword>
<name>A0A4Q2A505_9BURK</name>
<keyword evidence="2" id="KW-0378">Hydrolase</keyword>
<proteinExistence type="predicted"/>
<evidence type="ECO:0000256" key="1">
    <source>
        <dbReference type="ARBA" id="ARBA00023098"/>
    </source>
</evidence>
<feature type="transmembrane region" description="Helical" evidence="3">
    <location>
        <begin position="130"/>
        <end position="148"/>
    </location>
</feature>
<evidence type="ECO:0000256" key="2">
    <source>
        <dbReference type="PROSITE-ProRule" id="PRU01161"/>
    </source>
</evidence>
<sequence length="555" mass="61486">MNRNLTLEDFAPPEPYWNRPLQLRPDPSFLVFQGGGAKGIVHVGALAAVEDLGIEIKGVAGTSAGAMIAALVAAGFTSKEMLDTTSGQHIIASLGASFGRTRPFSLVRATDLFSWKGWMFIRTLKRMLPLAKYFQVALIAVVALLGALEYFRPFVGMFVGIGGLLFAYWVYKNLKQGVSRVDRVRDFIDHAIVSKLNGKHPSDVTFRQLHEAGGKALKVVATNVTDQCVEVFSYQRTPEVPIADAVASSICLPVVFEPWKFACQRSAGVRADEEEREFLDGGLTSNLPVWTLDSDRAAAGQLPTIAFSIQPDQQDHDRPGHWASALMSAIISGSMEIHTRAVDKMVHIPIGCSLKIFDFNAKLATLCEAVEKARNGVADRLERQLIEFPEILRTGCKQLCEAAVELWKQEPQIWWSNPPAEPARFGVAFAVQAPREWQMTTPFHYGFGDGRELLVKQKHLLGVWEDLEPAYVQSGPTDYYILVPVSTFDSNVESVERKHEQPLVVIIGIRDLRVKLDSASRSEFESFVWALGASVVVFAKERRILEAVQRSTQTS</sequence>
<feature type="active site" description="Proton acceptor" evidence="2">
    <location>
        <position position="280"/>
    </location>
</feature>
<feature type="short sequence motif" description="DGA/G" evidence="2">
    <location>
        <begin position="280"/>
        <end position="282"/>
    </location>
</feature>
<keyword evidence="3" id="KW-0472">Membrane</keyword>
<dbReference type="GO" id="GO:0016042">
    <property type="term" value="P:lipid catabolic process"/>
    <property type="evidence" value="ECO:0007669"/>
    <property type="project" value="UniProtKB-UniRule"/>
</dbReference>
<gene>
    <name evidence="5" type="ORF">D1006_39040</name>
</gene>
<dbReference type="PANTHER" id="PTHR46394:SF1">
    <property type="entry name" value="PNPLA DOMAIN-CONTAINING PROTEIN"/>
    <property type="match status" value="1"/>
</dbReference>
<evidence type="ECO:0000313" key="5">
    <source>
        <dbReference type="EMBL" id="RXV64376.1"/>
    </source>
</evidence>
<feature type="active site" description="Nucleophile" evidence="2">
    <location>
        <position position="63"/>
    </location>
</feature>
<comment type="caution">
    <text evidence="5">The sequence shown here is derived from an EMBL/GenBank/DDBJ whole genome shotgun (WGS) entry which is preliminary data.</text>
</comment>
<dbReference type="SUPFAM" id="SSF52151">
    <property type="entry name" value="FabD/lysophospholipase-like"/>
    <property type="match status" value="1"/>
</dbReference>